<protein>
    <submittedName>
        <fullName evidence="2">Uncharacterized protein</fullName>
    </submittedName>
</protein>
<evidence type="ECO:0000313" key="3">
    <source>
        <dbReference type="EMBL" id="KAF8426484.1"/>
    </source>
</evidence>
<reference evidence="2" key="1">
    <citation type="submission" date="2019-10" db="EMBL/GenBank/DDBJ databases">
        <authorList>
            <consortium name="DOE Joint Genome Institute"/>
            <person name="Kuo A."/>
            <person name="Miyauchi S."/>
            <person name="Kiss E."/>
            <person name="Drula E."/>
            <person name="Kohler A."/>
            <person name="Sanchez-Garcia M."/>
            <person name="Andreopoulos B."/>
            <person name="Barry K.W."/>
            <person name="Bonito G."/>
            <person name="Buee M."/>
            <person name="Carver A."/>
            <person name="Chen C."/>
            <person name="Cichocki N."/>
            <person name="Clum A."/>
            <person name="Culley D."/>
            <person name="Crous P.W."/>
            <person name="Fauchery L."/>
            <person name="Girlanda M."/>
            <person name="Hayes R."/>
            <person name="Keri Z."/>
            <person name="LaButti K."/>
            <person name="Lipzen A."/>
            <person name="Lombard V."/>
            <person name="Magnuson J."/>
            <person name="Maillard F."/>
            <person name="Morin E."/>
            <person name="Murat C."/>
            <person name="Nolan M."/>
            <person name="Ohm R."/>
            <person name="Pangilinan J."/>
            <person name="Pereira M."/>
            <person name="Perotto S."/>
            <person name="Peter M."/>
            <person name="Riley R."/>
            <person name="Sitrit Y."/>
            <person name="Stielow B."/>
            <person name="Szollosi G."/>
            <person name="Zifcakova L."/>
            <person name="Stursova M."/>
            <person name="Spatafora J.W."/>
            <person name="Tedersoo L."/>
            <person name="Vaario L.-M."/>
            <person name="Yamada A."/>
            <person name="Yan M."/>
            <person name="Wang P."/>
            <person name="Xu J."/>
            <person name="Bruns T."/>
            <person name="Baldrian P."/>
            <person name="Vilgalys R."/>
            <person name="Henrissat B."/>
            <person name="Grigoriev I.V."/>
            <person name="Hibbett D."/>
            <person name="Nagy L.G."/>
            <person name="Martin F.M."/>
        </authorList>
    </citation>
    <scope>NUCLEOTIDE SEQUENCE</scope>
    <source>
        <strain evidence="2">BED1</strain>
    </source>
</reference>
<proteinExistence type="predicted"/>
<evidence type="ECO:0000256" key="1">
    <source>
        <dbReference type="SAM" id="MobiDB-lite"/>
    </source>
</evidence>
<accession>A0AAD4G7L8</accession>
<dbReference type="EMBL" id="WHUW01000091">
    <property type="protein sequence ID" value="KAF8425840.1"/>
    <property type="molecule type" value="Genomic_DNA"/>
</dbReference>
<name>A0AAD4G7L8_BOLED</name>
<dbReference type="EMBL" id="WHUW01000087">
    <property type="protein sequence ID" value="KAF8426484.1"/>
    <property type="molecule type" value="Genomic_DNA"/>
</dbReference>
<reference evidence="2" key="2">
    <citation type="journal article" date="2020" name="Nat. Commun.">
        <title>Large-scale genome sequencing of mycorrhizal fungi provides insights into the early evolution of symbiotic traits.</title>
        <authorList>
            <person name="Miyauchi S."/>
            <person name="Kiss E."/>
            <person name="Kuo A."/>
            <person name="Drula E."/>
            <person name="Kohler A."/>
            <person name="Sanchez-Garcia M."/>
            <person name="Morin E."/>
            <person name="Andreopoulos B."/>
            <person name="Barry K.W."/>
            <person name="Bonito G."/>
            <person name="Buee M."/>
            <person name="Carver A."/>
            <person name="Chen C."/>
            <person name="Cichocki N."/>
            <person name="Clum A."/>
            <person name="Culley D."/>
            <person name="Crous P.W."/>
            <person name="Fauchery L."/>
            <person name="Girlanda M."/>
            <person name="Hayes R.D."/>
            <person name="Keri Z."/>
            <person name="LaButti K."/>
            <person name="Lipzen A."/>
            <person name="Lombard V."/>
            <person name="Magnuson J."/>
            <person name="Maillard F."/>
            <person name="Murat C."/>
            <person name="Nolan M."/>
            <person name="Ohm R.A."/>
            <person name="Pangilinan J."/>
            <person name="Pereira M.F."/>
            <person name="Perotto S."/>
            <person name="Peter M."/>
            <person name="Pfister S."/>
            <person name="Riley R."/>
            <person name="Sitrit Y."/>
            <person name="Stielow J.B."/>
            <person name="Szollosi G."/>
            <person name="Zifcakova L."/>
            <person name="Stursova M."/>
            <person name="Spatafora J.W."/>
            <person name="Tedersoo L."/>
            <person name="Vaario L.M."/>
            <person name="Yamada A."/>
            <person name="Yan M."/>
            <person name="Wang P."/>
            <person name="Xu J."/>
            <person name="Bruns T."/>
            <person name="Baldrian P."/>
            <person name="Vilgalys R."/>
            <person name="Dunand C."/>
            <person name="Henrissat B."/>
            <person name="Grigoriev I.V."/>
            <person name="Hibbett D."/>
            <person name="Nagy L.G."/>
            <person name="Martin F.M."/>
        </authorList>
    </citation>
    <scope>NUCLEOTIDE SEQUENCE</scope>
    <source>
        <strain evidence="2">BED1</strain>
    </source>
</reference>
<organism evidence="2 4">
    <name type="scientific">Boletus edulis BED1</name>
    <dbReference type="NCBI Taxonomy" id="1328754"/>
    <lineage>
        <taxon>Eukaryota</taxon>
        <taxon>Fungi</taxon>
        <taxon>Dikarya</taxon>
        <taxon>Basidiomycota</taxon>
        <taxon>Agaricomycotina</taxon>
        <taxon>Agaricomycetes</taxon>
        <taxon>Agaricomycetidae</taxon>
        <taxon>Boletales</taxon>
        <taxon>Boletineae</taxon>
        <taxon>Boletaceae</taxon>
        <taxon>Boletoideae</taxon>
        <taxon>Boletus</taxon>
    </lineage>
</organism>
<comment type="caution">
    <text evidence="2">The sequence shown here is derived from an EMBL/GenBank/DDBJ whole genome shotgun (WGS) entry which is preliminary data.</text>
</comment>
<gene>
    <name evidence="3" type="ORF">L210DRAFT_3509135</name>
    <name evidence="2" type="ORF">L210DRAFT_3509236</name>
</gene>
<keyword evidence="4" id="KW-1185">Reference proteome</keyword>
<dbReference type="Proteomes" id="UP001194468">
    <property type="component" value="Unassembled WGS sequence"/>
</dbReference>
<sequence length="112" mass="12620">MAGETECADAVVGDGEVFGGEGVADGEWHAADAAEWRATMRPAVSLRRRVRYCWPWQEREQGKGMWQQRRQSGKGALAYRPSKAVWEQSSRAAEAAARQRDTRSPSVQWKRL</sequence>
<dbReference type="AlphaFoldDB" id="A0AAD4G7L8"/>
<feature type="region of interest" description="Disordered" evidence="1">
    <location>
        <begin position="90"/>
        <end position="112"/>
    </location>
</feature>
<evidence type="ECO:0000313" key="2">
    <source>
        <dbReference type="EMBL" id="KAF8425840.1"/>
    </source>
</evidence>
<evidence type="ECO:0000313" key="4">
    <source>
        <dbReference type="Proteomes" id="UP001194468"/>
    </source>
</evidence>